<evidence type="ECO:0000313" key="3">
    <source>
        <dbReference type="EMBL" id="EJT79553.1"/>
    </source>
</evidence>
<dbReference type="STRING" id="644352.J3NTN8"/>
<dbReference type="InterPro" id="IPR043129">
    <property type="entry name" value="ATPase_NBD"/>
</dbReference>
<dbReference type="EMBL" id="GL385396">
    <property type="protein sequence ID" value="EJT79553.1"/>
    <property type="molecule type" value="Genomic_DNA"/>
</dbReference>
<evidence type="ECO:0000256" key="1">
    <source>
        <dbReference type="RuleBase" id="RU000487"/>
    </source>
</evidence>
<reference evidence="4" key="4">
    <citation type="journal article" date="2015" name="G3 (Bethesda)">
        <title>Genome sequences of three phytopathogenic species of the Magnaporthaceae family of fungi.</title>
        <authorList>
            <person name="Okagaki L.H."/>
            <person name="Nunes C.C."/>
            <person name="Sailsbery J."/>
            <person name="Clay B."/>
            <person name="Brown D."/>
            <person name="John T."/>
            <person name="Oh Y."/>
            <person name="Young N."/>
            <person name="Fitzgerald M."/>
            <person name="Haas B.J."/>
            <person name="Zeng Q."/>
            <person name="Young S."/>
            <person name="Adiconis X."/>
            <person name="Fan L."/>
            <person name="Levin J.Z."/>
            <person name="Mitchell T.K."/>
            <person name="Okubara P.A."/>
            <person name="Farman M.L."/>
            <person name="Kohn L.M."/>
            <person name="Birren B."/>
            <person name="Ma L.-J."/>
            <person name="Dean R.A."/>
        </authorList>
    </citation>
    <scope>NUCLEOTIDE SEQUENCE</scope>
    <source>
        <strain evidence="4">R3-111a-1</strain>
    </source>
</reference>
<dbReference type="SUPFAM" id="SSF53067">
    <property type="entry name" value="Actin-like ATPase domain"/>
    <property type="match status" value="2"/>
</dbReference>
<gene>
    <name evidence="4" type="primary">20345096</name>
    <name evidence="3" type="ORF">GGTG_04638</name>
</gene>
<reference evidence="3" key="2">
    <citation type="submission" date="2010-07" db="EMBL/GenBank/DDBJ databases">
        <authorList>
            <consortium name="The Broad Institute Genome Sequencing Platform"/>
            <consortium name="Broad Institute Genome Sequencing Center for Infectious Disease"/>
            <person name="Ma L.-J."/>
            <person name="Dead R."/>
            <person name="Young S."/>
            <person name="Zeng Q."/>
            <person name="Koehrsen M."/>
            <person name="Alvarado L."/>
            <person name="Berlin A."/>
            <person name="Chapman S.B."/>
            <person name="Chen Z."/>
            <person name="Freedman E."/>
            <person name="Gellesch M."/>
            <person name="Goldberg J."/>
            <person name="Griggs A."/>
            <person name="Gujja S."/>
            <person name="Heilman E.R."/>
            <person name="Heiman D."/>
            <person name="Hepburn T."/>
            <person name="Howarth C."/>
            <person name="Jen D."/>
            <person name="Larson L."/>
            <person name="Mehta T."/>
            <person name="Neiman D."/>
            <person name="Pearson M."/>
            <person name="Roberts A."/>
            <person name="Saif S."/>
            <person name="Shea T."/>
            <person name="Shenoy N."/>
            <person name="Sisk P."/>
            <person name="Stolte C."/>
            <person name="Sykes S."/>
            <person name="Walk T."/>
            <person name="White J."/>
            <person name="Yandava C."/>
            <person name="Haas B."/>
            <person name="Nusbaum C."/>
            <person name="Birren B."/>
        </authorList>
    </citation>
    <scope>NUCLEOTIDE SEQUENCE</scope>
    <source>
        <strain evidence="3">R3-111a-1</strain>
    </source>
</reference>
<dbReference type="eggNOG" id="KOG0676">
    <property type="taxonomic scope" value="Eukaryota"/>
</dbReference>
<evidence type="ECO:0008006" key="6">
    <source>
        <dbReference type="Google" id="ProtNLM"/>
    </source>
</evidence>
<feature type="region of interest" description="Disordered" evidence="2">
    <location>
        <begin position="18"/>
        <end position="65"/>
    </location>
</feature>
<dbReference type="Pfam" id="PF00022">
    <property type="entry name" value="Actin"/>
    <property type="match status" value="1"/>
</dbReference>
<accession>J3NTN8</accession>
<reference evidence="4" key="5">
    <citation type="submission" date="2018-04" db="UniProtKB">
        <authorList>
            <consortium name="EnsemblFungi"/>
        </authorList>
    </citation>
    <scope>IDENTIFICATION</scope>
    <source>
        <strain evidence="4">R3-111a-1</strain>
    </source>
</reference>
<evidence type="ECO:0000256" key="2">
    <source>
        <dbReference type="SAM" id="MobiDB-lite"/>
    </source>
</evidence>
<feature type="compositionally biased region" description="Pro residues" evidence="2">
    <location>
        <begin position="330"/>
        <end position="340"/>
    </location>
</feature>
<dbReference type="PANTHER" id="PTHR11937">
    <property type="entry name" value="ACTIN"/>
    <property type="match status" value="1"/>
</dbReference>
<dbReference type="RefSeq" id="XP_009220698.1">
    <property type="nucleotide sequence ID" value="XM_009222434.1"/>
</dbReference>
<dbReference type="VEuPathDB" id="FungiDB:GGTG_04638"/>
<dbReference type="HOGENOM" id="CLU_023246_0_0_1"/>
<feature type="region of interest" description="Disordered" evidence="2">
    <location>
        <begin position="304"/>
        <end position="362"/>
    </location>
</feature>
<evidence type="ECO:0000313" key="4">
    <source>
        <dbReference type="EnsemblFungi" id="EJT79553"/>
    </source>
</evidence>
<keyword evidence="5" id="KW-1185">Reference proteome</keyword>
<protein>
    <recommendedName>
        <fullName evidence="6">Actin-related protein RO7</fullName>
    </recommendedName>
</protein>
<dbReference type="AlphaFoldDB" id="J3NTN8"/>
<name>J3NTN8_GAET3</name>
<proteinExistence type="inferred from homology"/>
<sequence>MASTPGPSLAHRSVANIRTGAGAGSPSGAGTPGVASATGSAGGGPVSPHTPLRAGMSPAFASPSSLRAEEDTIVVELGSRRLRVGFAGDPSPKAIIEFGPDQARRLGDFRHWDPKSQQQQVLTPWGDDHELWRLDMRGLDLGLVADKLERGLREAFSTHLLIDSRPRKVVLALPPMMPVPLLSATLDTVFSRFLAPIISLLSSPVSTAFVGGVRSALVVDVGWHEAVVTAVYEYREVACTRSVRAGKALVHETHGLLARAVAAQDGSGDSTDDSDGSNTKRVVSFAECEDVVARVVWCKPAVDNGNATKEESSPDGLTTVAEQDESDTETPPPPPPPAPADSPTDLAGDSVSIPLTSTRPPTTVTLPFEQLAEPCERAFFEKQCSRASFDDEELPLHLLVYEHLAALPMDVRSVCMSRIIFTGGCAGVLGLRGRVFDEVDRLVRRWGWDVVRGKMVDKRRAEGRPKAANSGGGDDGGSDPAEAGGGDAGNGDANKPSGGQEEDGVWHDAANAVPAPDPIEAHMRRQQQQQQQQQQNAKTGAAAARKLAEPPEAGDLRAIESLGPWAGASLLSQLRAPAIATIDRELWLQQGAAGASRAAEVDLKAQHRQSMRPGEFISRATAGGATNNTNWTLGVWGALQ</sequence>
<dbReference type="SMART" id="SM00268">
    <property type="entry name" value="ACTIN"/>
    <property type="match status" value="1"/>
</dbReference>
<feature type="compositionally biased region" description="Gly residues" evidence="2">
    <location>
        <begin position="21"/>
        <end position="31"/>
    </location>
</feature>
<dbReference type="Gene3D" id="3.30.420.40">
    <property type="match status" value="1"/>
</dbReference>
<feature type="compositionally biased region" description="Polar residues" evidence="2">
    <location>
        <begin position="353"/>
        <end position="362"/>
    </location>
</feature>
<dbReference type="InterPro" id="IPR004000">
    <property type="entry name" value="Actin"/>
</dbReference>
<dbReference type="Proteomes" id="UP000006039">
    <property type="component" value="Unassembled WGS sequence"/>
</dbReference>
<feature type="region of interest" description="Disordered" evidence="2">
    <location>
        <begin position="457"/>
        <end position="504"/>
    </location>
</feature>
<evidence type="ECO:0000313" key="5">
    <source>
        <dbReference type="Proteomes" id="UP000006039"/>
    </source>
</evidence>
<feature type="compositionally biased region" description="Low complexity" evidence="2">
    <location>
        <begin position="526"/>
        <end position="545"/>
    </location>
</feature>
<dbReference type="GeneID" id="20345096"/>
<organism evidence="3">
    <name type="scientific">Gaeumannomyces tritici (strain R3-111a-1)</name>
    <name type="common">Wheat and barley take-all root rot fungus</name>
    <name type="synonym">Gaeumannomyces graminis var. tritici</name>
    <dbReference type="NCBI Taxonomy" id="644352"/>
    <lineage>
        <taxon>Eukaryota</taxon>
        <taxon>Fungi</taxon>
        <taxon>Dikarya</taxon>
        <taxon>Ascomycota</taxon>
        <taxon>Pezizomycotina</taxon>
        <taxon>Sordariomycetes</taxon>
        <taxon>Sordariomycetidae</taxon>
        <taxon>Magnaporthales</taxon>
        <taxon>Magnaporthaceae</taxon>
        <taxon>Gaeumannomyces</taxon>
    </lineage>
</organism>
<dbReference type="OrthoDB" id="337660at2759"/>
<reference evidence="5" key="1">
    <citation type="submission" date="2010-07" db="EMBL/GenBank/DDBJ databases">
        <title>The genome sequence of Gaeumannomyces graminis var. tritici strain R3-111a-1.</title>
        <authorList>
            <consortium name="The Broad Institute Genome Sequencing Platform"/>
            <person name="Ma L.-J."/>
            <person name="Dead R."/>
            <person name="Young S."/>
            <person name="Zeng Q."/>
            <person name="Koehrsen M."/>
            <person name="Alvarado L."/>
            <person name="Berlin A."/>
            <person name="Chapman S.B."/>
            <person name="Chen Z."/>
            <person name="Freedman E."/>
            <person name="Gellesch M."/>
            <person name="Goldberg J."/>
            <person name="Griggs A."/>
            <person name="Gujja S."/>
            <person name="Heilman E.R."/>
            <person name="Heiman D."/>
            <person name="Hepburn T."/>
            <person name="Howarth C."/>
            <person name="Jen D."/>
            <person name="Larson L."/>
            <person name="Mehta T."/>
            <person name="Neiman D."/>
            <person name="Pearson M."/>
            <person name="Roberts A."/>
            <person name="Saif S."/>
            <person name="Shea T."/>
            <person name="Shenoy N."/>
            <person name="Sisk P."/>
            <person name="Stolte C."/>
            <person name="Sykes S."/>
            <person name="Walk T."/>
            <person name="White J."/>
            <person name="Yandava C."/>
            <person name="Haas B."/>
            <person name="Nusbaum C."/>
            <person name="Birren B."/>
        </authorList>
    </citation>
    <scope>NUCLEOTIDE SEQUENCE [LARGE SCALE GENOMIC DNA]</scope>
    <source>
        <strain evidence="5">R3-111a-1</strain>
    </source>
</reference>
<feature type="region of interest" description="Disordered" evidence="2">
    <location>
        <begin position="521"/>
        <end position="546"/>
    </location>
</feature>
<reference evidence="3" key="3">
    <citation type="submission" date="2010-09" db="EMBL/GenBank/DDBJ databases">
        <title>Annotation of Gaeumannomyces graminis var. tritici R3-111a-1.</title>
        <authorList>
            <consortium name="The Broad Institute Genome Sequencing Platform"/>
            <person name="Ma L.-J."/>
            <person name="Dead R."/>
            <person name="Young S.K."/>
            <person name="Zeng Q."/>
            <person name="Gargeya S."/>
            <person name="Fitzgerald M."/>
            <person name="Haas B."/>
            <person name="Abouelleil A."/>
            <person name="Alvarado L."/>
            <person name="Arachchi H.M."/>
            <person name="Berlin A."/>
            <person name="Brown A."/>
            <person name="Chapman S.B."/>
            <person name="Chen Z."/>
            <person name="Dunbar C."/>
            <person name="Freedman E."/>
            <person name="Gearin G."/>
            <person name="Gellesch M."/>
            <person name="Goldberg J."/>
            <person name="Griggs A."/>
            <person name="Gujja S."/>
            <person name="Heiman D."/>
            <person name="Howarth C."/>
            <person name="Larson L."/>
            <person name="Lui A."/>
            <person name="MacDonald P.J.P."/>
            <person name="Mehta T."/>
            <person name="Montmayeur A."/>
            <person name="Murphy C."/>
            <person name="Neiman D."/>
            <person name="Pearson M."/>
            <person name="Priest M."/>
            <person name="Roberts A."/>
            <person name="Saif S."/>
            <person name="Shea T."/>
            <person name="Shenoy N."/>
            <person name="Sisk P."/>
            <person name="Stolte C."/>
            <person name="Sykes S."/>
            <person name="Yandava C."/>
            <person name="Wortman J."/>
            <person name="Nusbaum C."/>
            <person name="Birren B."/>
        </authorList>
    </citation>
    <scope>NUCLEOTIDE SEQUENCE</scope>
    <source>
        <strain evidence="3">R3-111a-1</strain>
    </source>
</reference>
<dbReference type="EnsemblFungi" id="EJT79553">
    <property type="protein sequence ID" value="EJT79553"/>
    <property type="gene ID" value="GGTG_04638"/>
</dbReference>
<comment type="similarity">
    <text evidence="1">Belongs to the actin family.</text>
</comment>